<feature type="domain" description="HTH gntR-type" evidence="4">
    <location>
        <begin position="13"/>
        <end position="81"/>
    </location>
</feature>
<comment type="caution">
    <text evidence="5">The sequence shown here is derived from an EMBL/GenBank/DDBJ whole genome shotgun (WGS) entry which is preliminary data.</text>
</comment>
<dbReference type="SUPFAM" id="SSF46785">
    <property type="entry name" value="Winged helix' DNA-binding domain"/>
    <property type="match status" value="1"/>
</dbReference>
<evidence type="ECO:0000259" key="4">
    <source>
        <dbReference type="PROSITE" id="PS50949"/>
    </source>
</evidence>
<proteinExistence type="predicted"/>
<organism evidence="5 6">
    <name type="scientific">Roseateles rivi</name>
    <dbReference type="NCBI Taxonomy" id="3299028"/>
    <lineage>
        <taxon>Bacteria</taxon>
        <taxon>Pseudomonadati</taxon>
        <taxon>Pseudomonadota</taxon>
        <taxon>Betaproteobacteria</taxon>
        <taxon>Burkholderiales</taxon>
        <taxon>Sphaerotilaceae</taxon>
        <taxon>Roseateles</taxon>
    </lineage>
</organism>
<evidence type="ECO:0000313" key="6">
    <source>
        <dbReference type="Proteomes" id="UP001606099"/>
    </source>
</evidence>
<accession>A0ABW7FSB1</accession>
<dbReference type="PROSITE" id="PS50949">
    <property type="entry name" value="HTH_GNTR"/>
    <property type="match status" value="1"/>
</dbReference>
<dbReference type="SMART" id="SM00345">
    <property type="entry name" value="HTH_GNTR"/>
    <property type="match status" value="1"/>
</dbReference>
<reference evidence="5 6" key="1">
    <citation type="submission" date="2024-08" db="EMBL/GenBank/DDBJ databases">
        <authorList>
            <person name="Lu H."/>
        </authorList>
    </citation>
    <scope>NUCLEOTIDE SEQUENCE [LARGE SCALE GENOMIC DNA]</scope>
    <source>
        <strain evidence="5 6">BYS180W</strain>
    </source>
</reference>
<dbReference type="InterPro" id="IPR000524">
    <property type="entry name" value="Tscrpt_reg_HTH_GntR"/>
</dbReference>
<dbReference type="RefSeq" id="WP_394458587.1">
    <property type="nucleotide sequence ID" value="NZ_JBIGHZ010000001.1"/>
</dbReference>
<keyword evidence="2" id="KW-0238">DNA-binding</keyword>
<keyword evidence="6" id="KW-1185">Reference proteome</keyword>
<dbReference type="PANTHER" id="PTHR38445">
    <property type="entry name" value="HTH-TYPE TRANSCRIPTIONAL REPRESSOR YTRA"/>
    <property type="match status" value="1"/>
</dbReference>
<dbReference type="Pfam" id="PF00392">
    <property type="entry name" value="GntR"/>
    <property type="match status" value="1"/>
</dbReference>
<evidence type="ECO:0000256" key="1">
    <source>
        <dbReference type="ARBA" id="ARBA00023015"/>
    </source>
</evidence>
<name>A0ABW7FSB1_9BURK</name>
<gene>
    <name evidence="5" type="ORF">ACG0Z6_03055</name>
</gene>
<evidence type="ECO:0000256" key="3">
    <source>
        <dbReference type="ARBA" id="ARBA00023163"/>
    </source>
</evidence>
<keyword evidence="1" id="KW-0805">Transcription regulation</keyword>
<dbReference type="Gene3D" id="1.10.10.10">
    <property type="entry name" value="Winged helix-like DNA-binding domain superfamily/Winged helix DNA-binding domain"/>
    <property type="match status" value="1"/>
</dbReference>
<evidence type="ECO:0000313" key="5">
    <source>
        <dbReference type="EMBL" id="MFG6447219.1"/>
    </source>
</evidence>
<dbReference type="Proteomes" id="UP001606099">
    <property type="component" value="Unassembled WGS sequence"/>
</dbReference>
<dbReference type="EMBL" id="JBIGHZ010000001">
    <property type="protein sequence ID" value="MFG6447219.1"/>
    <property type="molecule type" value="Genomic_DNA"/>
</dbReference>
<evidence type="ECO:0000256" key="2">
    <source>
        <dbReference type="ARBA" id="ARBA00023125"/>
    </source>
</evidence>
<dbReference type="PANTHER" id="PTHR38445:SF7">
    <property type="entry name" value="GNTR-FAMILY TRANSCRIPTIONAL REGULATOR"/>
    <property type="match status" value="1"/>
</dbReference>
<keyword evidence="3" id="KW-0804">Transcription</keyword>
<dbReference type="CDD" id="cd07377">
    <property type="entry name" value="WHTH_GntR"/>
    <property type="match status" value="1"/>
</dbReference>
<dbReference type="InterPro" id="IPR036388">
    <property type="entry name" value="WH-like_DNA-bd_sf"/>
</dbReference>
<sequence length="125" mass="13792">MALNFHIQAQDALPIYRQIVEQVRRWVASGQALDGDELPSVRALAQQHAINPMTVSKAYSLLEAEGLVERRRGMGMYIKVRQQAPQAIELLRPTLEAAALQAQQLGLSADEALTLFAQCLTPPQS</sequence>
<protein>
    <submittedName>
        <fullName evidence="5">GntR family transcriptional regulator</fullName>
    </submittedName>
</protein>
<dbReference type="InterPro" id="IPR036390">
    <property type="entry name" value="WH_DNA-bd_sf"/>
</dbReference>